<dbReference type="PANTHER" id="PTHR13932:SF6">
    <property type="entry name" value="OXYGEN-INDEPENDENT COPROPORPHYRINOGEN III OXIDASE"/>
    <property type="match status" value="1"/>
</dbReference>
<dbReference type="GO" id="GO:0046872">
    <property type="term" value="F:metal ion binding"/>
    <property type="evidence" value="ECO:0007669"/>
    <property type="project" value="UniProtKB-KW"/>
</dbReference>
<dbReference type="OrthoDB" id="9808022at2"/>
<accession>A0A502G2F9</accession>
<organism evidence="18 19">
    <name type="scientific">Sphingomonas glacialis</name>
    <dbReference type="NCBI Taxonomy" id="658225"/>
    <lineage>
        <taxon>Bacteria</taxon>
        <taxon>Pseudomonadati</taxon>
        <taxon>Pseudomonadota</taxon>
        <taxon>Alphaproteobacteria</taxon>
        <taxon>Sphingomonadales</taxon>
        <taxon>Sphingomonadaceae</taxon>
        <taxon>Sphingomonas</taxon>
    </lineage>
</organism>
<dbReference type="GO" id="GO:0005737">
    <property type="term" value="C:cytoplasm"/>
    <property type="evidence" value="ECO:0007669"/>
    <property type="project" value="UniProtKB-SubCell"/>
</dbReference>
<dbReference type="UniPathway" id="UPA00251">
    <property type="reaction ID" value="UER00323"/>
</dbReference>
<evidence type="ECO:0000256" key="7">
    <source>
        <dbReference type="ARBA" id="ARBA00022691"/>
    </source>
</evidence>
<comment type="similarity">
    <text evidence="3 14">Belongs to the anaerobic coproporphyrinogen-III oxidase family.</text>
</comment>
<evidence type="ECO:0000256" key="2">
    <source>
        <dbReference type="ARBA" id="ARBA00004785"/>
    </source>
</evidence>
<evidence type="ECO:0000256" key="14">
    <source>
        <dbReference type="PIRNR" id="PIRNR000167"/>
    </source>
</evidence>
<evidence type="ECO:0000256" key="16">
    <source>
        <dbReference type="PIRSR" id="PIRSR000167-2"/>
    </source>
</evidence>
<keyword evidence="5 14" id="KW-0004">4Fe-4S</keyword>
<keyword evidence="6 14" id="KW-0963">Cytoplasm</keyword>
<sequence>MPSYLPDLATQSVPRYTSYPTAAEFHDGVGPAEQRAALAAIAPGAPVSLYLHIPYCHEICWYCGCNTGAIGRADRLSAYRTALEQEIDTVAAALRGRVSAIHFGGGSPNALDPADFVALVARLRDRFDCGDTLEIAAELDPRTLDARYAAALAQAGVTRVSLGVQSFDAATQARINRHQPLDLVRRVVGELRAAGIARINFDLLYGLPGQDLEGVAATIAAALTMAPDRVALFGYAHMPRLLPRQRMIDAASLPDGAARFAQAMLGNALFVAAGYRAIGFDHFARPDDSLAYAAAERRLRRNFQGFTDETATAIIGLGASAISQYAGLLVQNEKHVGRYRLRAANGGLAGVRGIARSADDRLRGAVIERLLCDETVDLAEIAAQHATPVAPLAAALPDLAPLAERGLVRISGTRLTLLPAGRPYGRIVAAYFDRYRAPQAQRFSRAI</sequence>
<feature type="binding site" evidence="15">
    <location>
        <position position="177"/>
    </location>
    <ligand>
        <name>S-adenosyl-L-methionine</name>
        <dbReference type="ChEBI" id="CHEBI:59789"/>
        <label>2</label>
    </ligand>
</feature>
<comment type="pathway">
    <text evidence="2 14">Porphyrin-containing compound metabolism; protoporphyrin-IX biosynthesis; protoporphyrinogen-IX from coproporphyrinogen-III (AdoMet route): step 1/1.</text>
</comment>
<comment type="subcellular location">
    <subcellularLocation>
        <location evidence="1 14">Cytoplasm</location>
    </subcellularLocation>
</comment>
<keyword evidence="9 14" id="KW-0560">Oxidoreductase</keyword>
<evidence type="ECO:0000256" key="11">
    <source>
        <dbReference type="ARBA" id="ARBA00023014"/>
    </source>
</evidence>
<keyword evidence="10 14" id="KW-0408">Iron</keyword>
<dbReference type="InterPro" id="IPR010723">
    <property type="entry name" value="HemN_C"/>
</dbReference>
<feature type="binding site" evidence="15">
    <location>
        <position position="105"/>
    </location>
    <ligand>
        <name>S-adenosyl-L-methionine</name>
        <dbReference type="ChEBI" id="CHEBI:59789"/>
        <label>1</label>
    </ligand>
</feature>
<dbReference type="GO" id="GO:0051989">
    <property type="term" value="F:coproporphyrinogen dehydrogenase activity"/>
    <property type="evidence" value="ECO:0007669"/>
    <property type="project" value="UniProtKB-EC"/>
</dbReference>
<evidence type="ECO:0000256" key="8">
    <source>
        <dbReference type="ARBA" id="ARBA00022723"/>
    </source>
</evidence>
<feature type="binding site" evidence="15">
    <location>
        <position position="236"/>
    </location>
    <ligand>
        <name>S-adenosyl-L-methionine</name>
        <dbReference type="ChEBI" id="CHEBI:59789"/>
        <label>2</label>
    </ligand>
</feature>
<evidence type="ECO:0000313" key="18">
    <source>
        <dbReference type="EMBL" id="TPG55233.1"/>
    </source>
</evidence>
<evidence type="ECO:0000256" key="3">
    <source>
        <dbReference type="ARBA" id="ARBA00005493"/>
    </source>
</evidence>
<dbReference type="Pfam" id="PF06969">
    <property type="entry name" value="HemN_C"/>
    <property type="match status" value="1"/>
</dbReference>
<evidence type="ECO:0000256" key="12">
    <source>
        <dbReference type="ARBA" id="ARBA00023244"/>
    </source>
</evidence>
<reference evidence="18 19" key="1">
    <citation type="journal article" date="2019" name="Environ. Microbiol.">
        <title>Species interactions and distinct microbial communities in high Arctic permafrost affected cryosols are associated with the CH4 and CO2 gas fluxes.</title>
        <authorList>
            <person name="Altshuler I."/>
            <person name="Hamel J."/>
            <person name="Turney S."/>
            <person name="Magnuson E."/>
            <person name="Levesque R."/>
            <person name="Greer C."/>
            <person name="Whyte L.G."/>
        </authorList>
    </citation>
    <scope>NUCLEOTIDE SEQUENCE [LARGE SCALE GENOMIC DNA]</scope>
    <source>
        <strain evidence="18 19">E6.1</strain>
    </source>
</reference>
<dbReference type="GO" id="GO:0006782">
    <property type="term" value="P:protoporphyrinogen IX biosynthetic process"/>
    <property type="evidence" value="ECO:0007669"/>
    <property type="project" value="UniProtKB-UniPathway"/>
</dbReference>
<dbReference type="GO" id="GO:0004109">
    <property type="term" value="F:coproporphyrinogen oxidase activity"/>
    <property type="evidence" value="ECO:0007669"/>
    <property type="project" value="InterPro"/>
</dbReference>
<dbReference type="InterPro" id="IPR007197">
    <property type="entry name" value="rSAM"/>
</dbReference>
<comment type="cofactor">
    <cofactor evidence="14 16">
        <name>[4Fe-4S] cluster</name>
        <dbReference type="ChEBI" id="CHEBI:49883"/>
    </cofactor>
    <text evidence="14 16">Binds 1 [4Fe-4S] cluster. The cluster is coordinated with 3 cysteines and an exchangeable S-adenosyl-L-methionine.</text>
</comment>
<evidence type="ECO:0000313" key="19">
    <source>
        <dbReference type="Proteomes" id="UP000319931"/>
    </source>
</evidence>
<keyword evidence="8 14" id="KW-0479">Metal-binding</keyword>
<dbReference type="PIRSF" id="PIRSF000167">
    <property type="entry name" value="HemN"/>
    <property type="match status" value="1"/>
</dbReference>
<protein>
    <recommendedName>
        <fullName evidence="14">Coproporphyrinogen-III oxidase</fullName>
        <ecNumber evidence="14">1.3.98.3</ecNumber>
    </recommendedName>
</protein>
<feature type="binding site" evidence="15">
    <location>
        <begin position="62"/>
        <end position="64"/>
    </location>
    <ligand>
        <name>S-adenosyl-L-methionine</name>
        <dbReference type="ChEBI" id="CHEBI:59789"/>
        <label>2</label>
    </ligand>
</feature>
<feature type="binding site" evidence="15">
    <location>
        <position position="50"/>
    </location>
    <ligand>
        <name>S-adenosyl-L-methionine</name>
        <dbReference type="ChEBI" id="CHEBI:59789"/>
        <label>1</label>
    </ligand>
</feature>
<comment type="caution">
    <text evidence="18">The sequence shown here is derived from an EMBL/GenBank/DDBJ whole genome shotgun (WGS) entry which is preliminary data.</text>
</comment>
<feature type="binding site" evidence="15">
    <location>
        <position position="165"/>
    </location>
    <ligand>
        <name>S-adenosyl-L-methionine</name>
        <dbReference type="ChEBI" id="CHEBI:59789"/>
        <label>2</label>
    </ligand>
</feature>
<dbReference type="InterPro" id="IPR013785">
    <property type="entry name" value="Aldolase_TIM"/>
</dbReference>
<dbReference type="AlphaFoldDB" id="A0A502G2F9"/>
<keyword evidence="19" id="KW-1185">Reference proteome</keyword>
<evidence type="ECO:0000256" key="4">
    <source>
        <dbReference type="ARBA" id="ARBA00011245"/>
    </source>
</evidence>
<dbReference type="SMART" id="SM00729">
    <property type="entry name" value="Elp3"/>
    <property type="match status" value="1"/>
</dbReference>
<evidence type="ECO:0000256" key="13">
    <source>
        <dbReference type="ARBA" id="ARBA00048321"/>
    </source>
</evidence>
<dbReference type="SUPFAM" id="SSF102114">
    <property type="entry name" value="Radical SAM enzymes"/>
    <property type="match status" value="1"/>
</dbReference>
<feature type="binding site" evidence="15">
    <location>
        <position position="322"/>
    </location>
    <ligand>
        <name>S-adenosyl-L-methionine</name>
        <dbReference type="ChEBI" id="CHEBI:59789"/>
        <label>1</label>
    </ligand>
</feature>
<dbReference type="PANTHER" id="PTHR13932">
    <property type="entry name" value="COPROPORPHYRINIGEN III OXIDASE"/>
    <property type="match status" value="1"/>
</dbReference>
<comment type="catalytic activity">
    <reaction evidence="13 14">
        <text>coproporphyrinogen III + 2 S-adenosyl-L-methionine = protoporphyrinogen IX + 2 5'-deoxyadenosine + 2 L-methionine + 2 CO2</text>
        <dbReference type="Rhea" id="RHEA:15425"/>
        <dbReference type="ChEBI" id="CHEBI:16526"/>
        <dbReference type="ChEBI" id="CHEBI:17319"/>
        <dbReference type="ChEBI" id="CHEBI:57307"/>
        <dbReference type="ChEBI" id="CHEBI:57309"/>
        <dbReference type="ChEBI" id="CHEBI:57844"/>
        <dbReference type="ChEBI" id="CHEBI:59789"/>
        <dbReference type="EC" id="1.3.98.3"/>
    </reaction>
</comment>
<keyword evidence="11 14" id="KW-0411">Iron-sulfur</keyword>
<evidence type="ECO:0000256" key="6">
    <source>
        <dbReference type="ARBA" id="ARBA00022490"/>
    </source>
</evidence>
<dbReference type="Pfam" id="PF04055">
    <property type="entry name" value="Radical_SAM"/>
    <property type="match status" value="1"/>
</dbReference>
<feature type="binding site" evidence="15">
    <location>
        <position position="138"/>
    </location>
    <ligand>
        <name>S-adenosyl-L-methionine</name>
        <dbReference type="ChEBI" id="CHEBI:59789"/>
        <label>1</label>
    </ligand>
</feature>
<evidence type="ECO:0000256" key="1">
    <source>
        <dbReference type="ARBA" id="ARBA00004496"/>
    </source>
</evidence>
<feature type="binding site" evidence="15">
    <location>
        <position position="202"/>
    </location>
    <ligand>
        <name>S-adenosyl-L-methionine</name>
        <dbReference type="ChEBI" id="CHEBI:59789"/>
        <label>2</label>
    </ligand>
</feature>
<name>A0A502G2F9_9SPHN</name>
<keyword evidence="7 14" id="KW-0949">S-adenosyl-L-methionine</keyword>
<keyword evidence="12 14" id="KW-0627">Porphyrin biosynthesis</keyword>
<dbReference type="Gene3D" id="3.20.20.70">
    <property type="entry name" value="Aldolase class I"/>
    <property type="match status" value="1"/>
</dbReference>
<gene>
    <name evidence="18" type="primary">hemN</name>
    <name evidence="18" type="ORF">EAH76_04870</name>
</gene>
<evidence type="ECO:0000256" key="10">
    <source>
        <dbReference type="ARBA" id="ARBA00023004"/>
    </source>
</evidence>
<dbReference type="InterPro" id="IPR058240">
    <property type="entry name" value="rSAM_sf"/>
</dbReference>
<dbReference type="PROSITE" id="PS51918">
    <property type="entry name" value="RADICAL_SAM"/>
    <property type="match status" value="1"/>
</dbReference>
<evidence type="ECO:0000256" key="9">
    <source>
        <dbReference type="ARBA" id="ARBA00023002"/>
    </source>
</evidence>
<dbReference type="RefSeq" id="WP_140848790.1">
    <property type="nucleotide sequence ID" value="NZ_RCZC01000002.1"/>
</dbReference>
<dbReference type="NCBIfam" id="TIGR00538">
    <property type="entry name" value="hemN"/>
    <property type="match status" value="1"/>
</dbReference>
<dbReference type="GO" id="GO:0051539">
    <property type="term" value="F:4 iron, 4 sulfur cluster binding"/>
    <property type="evidence" value="ECO:0007669"/>
    <property type="project" value="UniProtKB-KW"/>
</dbReference>
<dbReference type="EC" id="1.3.98.3" evidence="14"/>
<feature type="binding site" evidence="16">
    <location>
        <position position="60"/>
    </location>
    <ligand>
        <name>[4Fe-4S] cluster</name>
        <dbReference type="ChEBI" id="CHEBI:49883"/>
        <note>4Fe-4S-S-AdoMet</note>
    </ligand>
</feature>
<dbReference type="SFLD" id="SFLDS00029">
    <property type="entry name" value="Radical_SAM"/>
    <property type="match status" value="1"/>
</dbReference>
<dbReference type="EMBL" id="RCZC01000002">
    <property type="protein sequence ID" value="TPG55233.1"/>
    <property type="molecule type" value="Genomic_DNA"/>
</dbReference>
<feature type="domain" description="Radical SAM core" evidence="17">
    <location>
        <begin position="41"/>
        <end position="281"/>
    </location>
</feature>
<evidence type="ECO:0000256" key="5">
    <source>
        <dbReference type="ARBA" id="ARBA00022485"/>
    </source>
</evidence>
<evidence type="ECO:0000259" key="17">
    <source>
        <dbReference type="PROSITE" id="PS51918"/>
    </source>
</evidence>
<dbReference type="InterPro" id="IPR006638">
    <property type="entry name" value="Elp3/MiaA/NifB-like_rSAM"/>
</dbReference>
<dbReference type="Gene3D" id="1.10.10.920">
    <property type="match status" value="1"/>
</dbReference>
<dbReference type="SFLD" id="SFLDG01065">
    <property type="entry name" value="anaerobic_coproporphyrinogen-I"/>
    <property type="match status" value="1"/>
</dbReference>
<dbReference type="InterPro" id="IPR034505">
    <property type="entry name" value="Coproporphyrinogen-III_oxidase"/>
</dbReference>
<feature type="binding site" evidence="16">
    <location>
        <position position="63"/>
    </location>
    <ligand>
        <name>[4Fe-4S] cluster</name>
        <dbReference type="ChEBI" id="CHEBI:49883"/>
        <note>4Fe-4S-S-AdoMet</note>
    </ligand>
</feature>
<dbReference type="Proteomes" id="UP000319931">
    <property type="component" value="Unassembled WGS sequence"/>
</dbReference>
<dbReference type="CDD" id="cd01335">
    <property type="entry name" value="Radical_SAM"/>
    <property type="match status" value="1"/>
</dbReference>
<proteinExistence type="inferred from homology"/>
<feature type="binding site" evidence="16">
    <location>
        <position position="56"/>
    </location>
    <ligand>
        <name>[4Fe-4S] cluster</name>
        <dbReference type="ChEBI" id="CHEBI:49883"/>
        <note>4Fe-4S-S-AdoMet</note>
    </ligand>
</feature>
<evidence type="ECO:0000256" key="15">
    <source>
        <dbReference type="PIRSR" id="PIRSR000167-1"/>
    </source>
</evidence>
<dbReference type="InterPro" id="IPR004558">
    <property type="entry name" value="Coprogen_oxidase_HemN"/>
</dbReference>
<comment type="subunit">
    <text evidence="4">Monomer.</text>
</comment>